<dbReference type="NCBIfam" id="TIGR02033">
    <property type="entry name" value="D-hydantoinase"/>
    <property type="match status" value="1"/>
</dbReference>
<evidence type="ECO:0000256" key="1">
    <source>
        <dbReference type="ARBA" id="ARBA00001947"/>
    </source>
</evidence>
<dbReference type="FunFam" id="3.20.20.140:FF:000076">
    <property type="entry name" value="Dihydropyrimidinase like 2"/>
    <property type="match status" value="1"/>
</dbReference>
<sequence length="489" mass="53829">MGFTIIKNGTVVNSDNEFKADVLIEDGKIAQVAETIAVPEGATVIDATGKFVMPGGIDTHVHLDMNIGVFSTIDDYTSGSRAALLGGTTSYIDFINPDREIGTFVDAYNDWRARADAQTVTDYGLHCSVPWFDEQTAKDMETLVNELGVCSFKHFLAYKGRLQLSDEDIIASFQHCKRLGALPQVHAENGDIIVAMQKDFLARGLTGPASHPTRPAHVESEACERACTIAAAAGVPLVVAHNTNKFSIDAIERSRKRGNRVFTEVCGIHLALDESRYFDPDRTWLDVAHHVLSPPLRAREHVDALWGHIVNNNVDLVGSDHCSWSTAQRQRGRDDFTLIPNGCAGIQERTLIMWEEGVMAGRLTRTGFVNLVSANPCRLYNLYGKKGVIAVGADADISIWNPARDYTLSAQTHGSKIDYSVFEGKVIHGCPETVMVRGTVMVDDCKLTEAAVPGFGQYMPRKPFAPAVYGTLEFADRKREDMEKRLVRN</sequence>
<evidence type="ECO:0000256" key="4">
    <source>
        <dbReference type="ARBA" id="ARBA00022801"/>
    </source>
</evidence>
<comment type="PTM">
    <text evidence="7">Carbamylation allows a single lysine to coordinate two divalent metal cations.</text>
</comment>
<proteinExistence type="inferred from homology"/>
<dbReference type="InterPro" id="IPR032466">
    <property type="entry name" value="Metal_Hydrolase"/>
</dbReference>
<dbReference type="Gene3D" id="3.20.20.140">
    <property type="entry name" value="Metal-dependent hydrolases"/>
    <property type="match status" value="1"/>
</dbReference>
<comment type="caution">
    <text evidence="9">The sequence shown here is derived from an EMBL/GenBank/DDBJ whole genome shotgun (WGS) entry which is preliminary data.</text>
</comment>
<dbReference type="AlphaFoldDB" id="A0A8J6BBF5"/>
<dbReference type="SUPFAM" id="SSF51556">
    <property type="entry name" value="Metallo-dependent hydrolases"/>
    <property type="match status" value="1"/>
</dbReference>
<evidence type="ECO:0000256" key="2">
    <source>
        <dbReference type="ARBA" id="ARBA00008829"/>
    </source>
</evidence>
<dbReference type="GO" id="GO:0046872">
    <property type="term" value="F:metal ion binding"/>
    <property type="evidence" value="ECO:0007669"/>
    <property type="project" value="UniProtKB-KW"/>
</dbReference>
<dbReference type="SUPFAM" id="SSF51338">
    <property type="entry name" value="Composite domain of metallo-dependent hydrolases"/>
    <property type="match status" value="1"/>
</dbReference>
<evidence type="ECO:0000256" key="3">
    <source>
        <dbReference type="ARBA" id="ARBA00022723"/>
    </source>
</evidence>
<dbReference type="GO" id="GO:0004157">
    <property type="term" value="F:dihydropyrimidinase activity"/>
    <property type="evidence" value="ECO:0007669"/>
    <property type="project" value="UniProtKB-EC"/>
</dbReference>
<reference evidence="9" key="1">
    <citation type="submission" date="2021-05" db="EMBL/GenBank/DDBJ databases">
        <title>A free-living protist that lacks canonical eukaryotic 1 DNA replication and segregation systems.</title>
        <authorList>
            <person name="Salas-Leiva D.E."/>
            <person name="Tromer E.C."/>
            <person name="Curtis B.A."/>
            <person name="Jerlstrom-Hultqvist J."/>
            <person name="Kolisko M."/>
            <person name="Yi Z."/>
            <person name="Salas-Leiva J.S."/>
            <person name="Gallot-Lavallee L."/>
            <person name="Kops G.J.P.L."/>
            <person name="Archibald J.M."/>
            <person name="Simpson A.G.B."/>
            <person name="Roger A.J."/>
        </authorList>
    </citation>
    <scope>NUCLEOTIDE SEQUENCE</scope>
    <source>
        <strain evidence="9">BICM</strain>
    </source>
</reference>
<evidence type="ECO:0000256" key="5">
    <source>
        <dbReference type="ARBA" id="ARBA00036696"/>
    </source>
</evidence>
<comment type="catalytic activity">
    <reaction evidence="5">
        <text>5,6-dihydrouracil + H2O = 3-(carbamoylamino)propanoate + H(+)</text>
        <dbReference type="Rhea" id="RHEA:16121"/>
        <dbReference type="ChEBI" id="CHEBI:11892"/>
        <dbReference type="ChEBI" id="CHEBI:15377"/>
        <dbReference type="ChEBI" id="CHEBI:15378"/>
        <dbReference type="ChEBI" id="CHEBI:15901"/>
        <dbReference type="EC" id="3.5.2.2"/>
    </reaction>
</comment>
<feature type="domain" description="Amidohydrolase-related" evidence="8">
    <location>
        <begin position="51"/>
        <end position="440"/>
    </location>
</feature>
<comment type="similarity">
    <text evidence="2">Belongs to the metallo-dependent hydrolases superfamily. Hydantoinase/dihydropyrimidinase family.</text>
</comment>
<dbReference type="EMBL" id="JAHDYR010000020">
    <property type="protein sequence ID" value="KAG9393867.1"/>
    <property type="molecule type" value="Genomic_DNA"/>
</dbReference>
<keyword evidence="4" id="KW-0378">Hydrolase</keyword>
<evidence type="ECO:0000259" key="8">
    <source>
        <dbReference type="Pfam" id="PF01979"/>
    </source>
</evidence>
<dbReference type="CDD" id="cd01314">
    <property type="entry name" value="D-HYD"/>
    <property type="match status" value="1"/>
</dbReference>
<accession>A0A8J6BBF5</accession>
<evidence type="ECO:0000256" key="7">
    <source>
        <dbReference type="PIRSR" id="PIRSR611778-50"/>
    </source>
</evidence>
<dbReference type="InterPro" id="IPR011778">
    <property type="entry name" value="Hydantoinase/dihydroPyrase"/>
</dbReference>
<dbReference type="PANTHER" id="PTHR11647:SF1">
    <property type="entry name" value="COLLAPSIN RESPONSE MEDIATOR PROTEIN"/>
    <property type="match status" value="1"/>
</dbReference>
<evidence type="ECO:0000313" key="10">
    <source>
        <dbReference type="Proteomes" id="UP000717585"/>
    </source>
</evidence>
<protein>
    <recommendedName>
        <fullName evidence="6">dihydropyrimidinase</fullName>
        <ecNumber evidence="6">3.5.2.2</ecNumber>
    </recommendedName>
</protein>
<comment type="cofactor">
    <cofactor evidence="1">
        <name>Zn(2+)</name>
        <dbReference type="ChEBI" id="CHEBI:29105"/>
    </cofactor>
</comment>
<dbReference type="Proteomes" id="UP000717585">
    <property type="component" value="Unassembled WGS sequence"/>
</dbReference>
<keyword evidence="3" id="KW-0479">Metal-binding</keyword>
<dbReference type="EC" id="3.5.2.2" evidence="6"/>
<dbReference type="GO" id="GO:0005829">
    <property type="term" value="C:cytosol"/>
    <property type="evidence" value="ECO:0007669"/>
    <property type="project" value="TreeGrafter"/>
</dbReference>
<dbReference type="InterPro" id="IPR006680">
    <property type="entry name" value="Amidohydro-rel"/>
</dbReference>
<organism evidence="9 10">
    <name type="scientific">Carpediemonas membranifera</name>
    <dbReference type="NCBI Taxonomy" id="201153"/>
    <lineage>
        <taxon>Eukaryota</taxon>
        <taxon>Metamonada</taxon>
        <taxon>Carpediemonas-like organisms</taxon>
        <taxon>Carpediemonas</taxon>
    </lineage>
</organism>
<dbReference type="InterPro" id="IPR011059">
    <property type="entry name" value="Metal-dep_hydrolase_composite"/>
</dbReference>
<feature type="modified residue" description="N6-carboxylysine" evidence="7">
    <location>
        <position position="153"/>
    </location>
</feature>
<dbReference type="Gene3D" id="2.30.40.10">
    <property type="entry name" value="Urease, subunit C, domain 1"/>
    <property type="match status" value="1"/>
</dbReference>
<keyword evidence="10" id="KW-1185">Reference proteome</keyword>
<evidence type="ECO:0000313" key="9">
    <source>
        <dbReference type="EMBL" id="KAG9393867.1"/>
    </source>
</evidence>
<dbReference type="Pfam" id="PF01979">
    <property type="entry name" value="Amidohydro_1"/>
    <property type="match status" value="1"/>
</dbReference>
<name>A0A8J6BBF5_9EUKA</name>
<evidence type="ECO:0000256" key="6">
    <source>
        <dbReference type="ARBA" id="ARBA00039113"/>
    </source>
</evidence>
<gene>
    <name evidence="9" type="ORF">J8273_4731</name>
</gene>
<dbReference type="InterPro" id="IPR050378">
    <property type="entry name" value="Metallo-dep_Hydrolases_sf"/>
</dbReference>
<dbReference type="PANTHER" id="PTHR11647">
    <property type="entry name" value="HYDRANTOINASE/DIHYDROPYRIMIDINASE FAMILY MEMBER"/>
    <property type="match status" value="1"/>
</dbReference>
<dbReference type="OrthoDB" id="10258955at2759"/>